<dbReference type="EMBL" id="KI914065">
    <property type="protein sequence ID" value="ETV90204.1"/>
    <property type="molecule type" value="Genomic_DNA"/>
</dbReference>
<keyword evidence="1" id="KW-1133">Transmembrane helix</keyword>
<proteinExistence type="predicted"/>
<gene>
    <name evidence="2" type="ORF">H310_14960</name>
</gene>
<dbReference type="AlphaFoldDB" id="A0A024T8C2"/>
<keyword evidence="1" id="KW-0472">Membrane</keyword>
<dbReference type="RefSeq" id="XP_008881162.1">
    <property type="nucleotide sequence ID" value="XM_008882940.1"/>
</dbReference>
<evidence type="ECO:0000256" key="1">
    <source>
        <dbReference type="SAM" id="Phobius"/>
    </source>
</evidence>
<keyword evidence="1" id="KW-0812">Transmembrane</keyword>
<evidence type="ECO:0000313" key="2">
    <source>
        <dbReference type="EMBL" id="ETV90204.1"/>
    </source>
</evidence>
<reference evidence="2" key="1">
    <citation type="submission" date="2013-12" db="EMBL/GenBank/DDBJ databases">
        <title>The Genome Sequence of Aphanomyces invadans NJM9701.</title>
        <authorList>
            <consortium name="The Broad Institute Genomics Platform"/>
            <person name="Russ C."/>
            <person name="Tyler B."/>
            <person name="van West P."/>
            <person name="Dieguez-Uribeondo J."/>
            <person name="Young S.K."/>
            <person name="Zeng Q."/>
            <person name="Gargeya S."/>
            <person name="Fitzgerald M."/>
            <person name="Abouelleil A."/>
            <person name="Alvarado L."/>
            <person name="Chapman S.B."/>
            <person name="Gainer-Dewar J."/>
            <person name="Goldberg J."/>
            <person name="Griggs A."/>
            <person name="Gujja S."/>
            <person name="Hansen M."/>
            <person name="Howarth C."/>
            <person name="Imamovic A."/>
            <person name="Ireland A."/>
            <person name="Larimer J."/>
            <person name="McCowan C."/>
            <person name="Murphy C."/>
            <person name="Pearson M."/>
            <person name="Poon T.W."/>
            <person name="Priest M."/>
            <person name="Roberts A."/>
            <person name="Saif S."/>
            <person name="Shea T."/>
            <person name="Sykes S."/>
            <person name="Wortman J."/>
            <person name="Nusbaum C."/>
            <person name="Birren B."/>
        </authorList>
    </citation>
    <scope>NUCLEOTIDE SEQUENCE [LARGE SCALE GENOMIC DNA]</scope>
    <source>
        <strain evidence="2">NJM9701</strain>
    </source>
</reference>
<feature type="transmembrane region" description="Helical" evidence="1">
    <location>
        <begin position="428"/>
        <end position="448"/>
    </location>
</feature>
<dbReference type="GeneID" id="20092010"/>
<protein>
    <submittedName>
        <fullName evidence="2">Uncharacterized protein</fullName>
    </submittedName>
</protein>
<dbReference type="VEuPathDB" id="FungiDB:H310_14960"/>
<feature type="transmembrane region" description="Helical" evidence="1">
    <location>
        <begin position="482"/>
        <end position="504"/>
    </location>
</feature>
<sequence length="682" mass="76524">MTQVHVQPLGQRRASLHGPTSWASLRHHVATWGRYALGVFCVALLCVDVATNNWEVIDFIGDAKHLLTPLLTIQRPDDMATQFIFPDDASPGRVSTVGQFMLNVSLAQIQARDSRTFILGMGFHRIDNHANDICGRLVQVYPIADPNATSVRLGSVVDSITFVGGNGLSHGFRDMAATANAAVGMNETQLRARGYTPARHGTDLRLTTPLSIPPPHQASTTTVSMYRFFVKALCSGCEPFTELGLDACRIEYSYNDAAHAVHVTASHAILGQYHELGGIFPRRQGPVVALYVRFVVVVLLLGVYGASQKTVQWTDMALQQSALRRVVGIVAPPLYRQPCSVLDLSDICFNSDVFVVLYTLTVLLDEEIAMLFSCEMHTWHHNTDDMFIEIRLLSMSLRWLWLHCFVLKAAKWTCHFVSMTRFTGDNRVVGWLNFSSSTWIYLGVFVLFQRNDIVELSNSDRVDLHSTTQNLDSTFVQFLDSWYIRTIPALAAAMLVNLAVFLCMDHVVNRSWWQSFALNSVGRQLMFNSTSILAGINGDWTVVVRPTDGARVFYITIKARALCTFRWFLSSHLTRFGLVEHPSALRHFSKGRQGEPSRNSGTTHRLVHQLTKRTPRQLVDPPTDCVRDEVSVAPEEDARQNDHCILVQDRAGSIHLLNDHMKELQALSVEVKILRDTTFCLR</sequence>
<accession>A0A024T8C2</accession>
<organism evidence="2">
    <name type="scientific">Aphanomyces invadans</name>
    <dbReference type="NCBI Taxonomy" id="157072"/>
    <lineage>
        <taxon>Eukaryota</taxon>
        <taxon>Sar</taxon>
        <taxon>Stramenopiles</taxon>
        <taxon>Oomycota</taxon>
        <taxon>Saprolegniomycetes</taxon>
        <taxon>Saprolegniales</taxon>
        <taxon>Verrucalvaceae</taxon>
        <taxon>Aphanomyces</taxon>
    </lineage>
</organism>
<feature type="transmembrane region" description="Helical" evidence="1">
    <location>
        <begin position="288"/>
        <end position="306"/>
    </location>
</feature>
<name>A0A024T8C2_9STRA</name>